<protein>
    <recommendedName>
        <fullName evidence="1">RXLR phytopathogen effector protein WY-domain domain-containing protein</fullName>
    </recommendedName>
</protein>
<dbReference type="HOGENOM" id="CLU_1590746_0_0_1"/>
<dbReference type="InterPro" id="IPR040786">
    <property type="entry name" value="RXLR_WY"/>
</dbReference>
<reference evidence="2 3" key="1">
    <citation type="submission" date="2013-11" db="EMBL/GenBank/DDBJ databases">
        <title>The Genome Sequence of Phytophthora parasitica P1569.</title>
        <authorList>
            <consortium name="The Broad Institute Genomics Platform"/>
            <person name="Russ C."/>
            <person name="Tyler B."/>
            <person name="Panabieres F."/>
            <person name="Shan W."/>
            <person name="Tripathy S."/>
            <person name="Grunwald N."/>
            <person name="Machado M."/>
            <person name="Johnson C.S."/>
            <person name="Arredondo F."/>
            <person name="Hong C."/>
            <person name="Coffey M."/>
            <person name="Young S.K."/>
            <person name="Zeng Q."/>
            <person name="Gargeya S."/>
            <person name="Fitzgerald M."/>
            <person name="Abouelleil A."/>
            <person name="Alvarado L."/>
            <person name="Chapman S.B."/>
            <person name="Gainer-Dewar J."/>
            <person name="Goldberg J."/>
            <person name="Griggs A."/>
            <person name="Gujja S."/>
            <person name="Hansen M."/>
            <person name="Howarth C."/>
            <person name="Imamovic A."/>
            <person name="Ireland A."/>
            <person name="Larimer J."/>
            <person name="McCowan C."/>
            <person name="Murphy C."/>
            <person name="Pearson M."/>
            <person name="Poon T.W."/>
            <person name="Priest M."/>
            <person name="Roberts A."/>
            <person name="Saif S."/>
            <person name="Shea T."/>
            <person name="Sykes S."/>
            <person name="Wortman J."/>
            <person name="Nusbaum C."/>
            <person name="Birren B."/>
        </authorList>
    </citation>
    <scope>NUCLEOTIDE SEQUENCE [LARGE SCALE GENOMIC DNA]</scope>
    <source>
        <strain evidence="2 3">P1569</strain>
    </source>
</reference>
<name>V9FXF0_PHYNI</name>
<evidence type="ECO:0000313" key="2">
    <source>
        <dbReference type="EMBL" id="ETI56180.1"/>
    </source>
</evidence>
<dbReference type="Pfam" id="PF18634">
    <property type="entry name" value="RXLR_WY"/>
    <property type="match status" value="1"/>
</dbReference>
<organism evidence="2 3">
    <name type="scientific">Phytophthora nicotianae P1569</name>
    <dbReference type="NCBI Taxonomy" id="1317065"/>
    <lineage>
        <taxon>Eukaryota</taxon>
        <taxon>Sar</taxon>
        <taxon>Stramenopiles</taxon>
        <taxon>Oomycota</taxon>
        <taxon>Peronosporomycetes</taxon>
        <taxon>Peronosporales</taxon>
        <taxon>Peronosporaceae</taxon>
        <taxon>Phytophthora</taxon>
    </lineage>
</organism>
<feature type="non-terminal residue" evidence="2">
    <location>
        <position position="1"/>
    </location>
</feature>
<sequence length="168" mass="18712">STIATASKRLLQSSDAAVSGGDSNEEKVTVPRLLILDDLMTNFTPSRSKSPTVKELLRFSVHPSKLYTTMSLEGTTKPDQSILLEWFMFVKALRAKKGDRAFSDLQIYHLLLKTHSAQEVTTLLETAKTTPGLKKIATSVQKSLSGEWISKALRKTLTPWTFTIHFKS</sequence>
<accession>V9FXF0</accession>
<feature type="domain" description="RXLR phytopathogen effector protein WY-domain" evidence="1">
    <location>
        <begin position="93"/>
        <end position="142"/>
    </location>
</feature>
<dbReference type="OrthoDB" id="109324at2759"/>
<dbReference type="EMBL" id="ANIZ01000180">
    <property type="protein sequence ID" value="ETI56180.1"/>
    <property type="molecule type" value="Genomic_DNA"/>
</dbReference>
<comment type="caution">
    <text evidence="2">The sequence shown here is derived from an EMBL/GenBank/DDBJ whole genome shotgun (WGS) entry which is preliminary data.</text>
</comment>
<keyword evidence="3" id="KW-1185">Reference proteome</keyword>
<gene>
    <name evidence="2" type="ORF">F443_01221</name>
</gene>
<evidence type="ECO:0000259" key="1">
    <source>
        <dbReference type="Pfam" id="PF18634"/>
    </source>
</evidence>
<proteinExistence type="predicted"/>
<evidence type="ECO:0000313" key="3">
    <source>
        <dbReference type="Proteomes" id="UP000018721"/>
    </source>
</evidence>
<dbReference type="Proteomes" id="UP000018721">
    <property type="component" value="Unassembled WGS sequence"/>
</dbReference>
<dbReference type="AlphaFoldDB" id="V9FXF0"/>